<reference evidence="3 4" key="1">
    <citation type="submission" date="2016-10" db="EMBL/GenBank/DDBJ databases">
        <authorList>
            <person name="Varghese N."/>
            <person name="Submissions S."/>
        </authorList>
    </citation>
    <scope>NUCLEOTIDE SEQUENCE [LARGE SCALE GENOMIC DNA]</scope>
    <source>
        <strain evidence="3 4">Nl1</strain>
    </source>
</reference>
<organism evidence="3 4">
    <name type="scientific">Nitrosospira multiformis</name>
    <dbReference type="NCBI Taxonomy" id="1231"/>
    <lineage>
        <taxon>Bacteria</taxon>
        <taxon>Pseudomonadati</taxon>
        <taxon>Pseudomonadota</taxon>
        <taxon>Betaproteobacteria</taxon>
        <taxon>Nitrosomonadales</taxon>
        <taxon>Nitrosomonadaceae</taxon>
        <taxon>Nitrosospira</taxon>
    </lineage>
</organism>
<evidence type="ECO:0000313" key="4">
    <source>
        <dbReference type="Proteomes" id="UP000183471"/>
    </source>
</evidence>
<dbReference type="EMBL" id="FNKY01000001">
    <property type="protein sequence ID" value="SDQ58468.1"/>
    <property type="molecule type" value="Genomic_DNA"/>
</dbReference>
<evidence type="ECO:0000256" key="1">
    <source>
        <dbReference type="ARBA" id="ARBA00007613"/>
    </source>
</evidence>
<dbReference type="InterPro" id="IPR003423">
    <property type="entry name" value="OMP_efflux"/>
</dbReference>
<comment type="similarity">
    <text evidence="1">Belongs to the outer membrane factor (OMF) (TC 1.B.17) family.</text>
</comment>
<gene>
    <name evidence="3" type="ORF">SAMN05216402_1426</name>
</gene>
<dbReference type="PANTHER" id="PTHR30203:SF24">
    <property type="entry name" value="BLR4935 PROTEIN"/>
    <property type="match status" value="1"/>
</dbReference>
<dbReference type="Gene3D" id="1.20.1600.10">
    <property type="entry name" value="Outer membrane efflux proteins (OEP)"/>
    <property type="match status" value="1"/>
</dbReference>
<accession>A0ABY0TGL6</accession>
<keyword evidence="4" id="KW-1185">Reference proteome</keyword>
<dbReference type="Proteomes" id="UP000183471">
    <property type="component" value="Unassembled WGS sequence"/>
</dbReference>
<dbReference type="SUPFAM" id="SSF56954">
    <property type="entry name" value="Outer membrane efflux proteins (OEP)"/>
    <property type="match status" value="1"/>
</dbReference>
<proteinExistence type="inferred from homology"/>
<dbReference type="PANTHER" id="PTHR30203">
    <property type="entry name" value="OUTER MEMBRANE CATION EFFLUX PROTEIN"/>
    <property type="match status" value="1"/>
</dbReference>
<feature type="signal peptide" evidence="2">
    <location>
        <begin position="1"/>
        <end position="24"/>
    </location>
</feature>
<keyword evidence="2" id="KW-0732">Signal</keyword>
<evidence type="ECO:0000313" key="3">
    <source>
        <dbReference type="EMBL" id="SDQ58468.1"/>
    </source>
</evidence>
<feature type="chain" id="PRO_5047114101" evidence="2">
    <location>
        <begin position="25"/>
        <end position="497"/>
    </location>
</feature>
<protein>
    <submittedName>
        <fullName evidence="3">Outer membrane protein, cobalt-zinc-cadmium efflux system</fullName>
    </submittedName>
</protein>
<evidence type="ECO:0000256" key="2">
    <source>
        <dbReference type="SAM" id="SignalP"/>
    </source>
</evidence>
<name>A0ABY0TGL6_9PROT</name>
<dbReference type="InterPro" id="IPR010131">
    <property type="entry name" value="MdtP/NodT-like"/>
</dbReference>
<dbReference type="Pfam" id="PF02321">
    <property type="entry name" value="OEP"/>
    <property type="match status" value="1"/>
</dbReference>
<comment type="caution">
    <text evidence="3">The sequence shown here is derived from an EMBL/GenBank/DDBJ whole genome shotgun (WGS) entry which is preliminary data.</text>
</comment>
<sequence>MQISPRFRILLSLILISSYTAVSAQVSPIFGPGSATPLSDSIPPPVLPSITEPSVPTPAVPAPAVRAPSSVRTPSIPASAGGSAFDKIPSFTLPGATASVVMPPGALTIDALQRVGLEANGMVRAAQSQVSIAEAGVIGAAAYPNPQLSVVAGPQHARIALAHPATNTRQLTVTQTIENPFMRGARIGSAEAGVAASRASYHQVRADLAAQLRVRAYELVLRQEIARMEESIFDLMQEVRRRISMAVGVGETARFELVRADAEVLNAASRKEAAELGALRARVALMQFTAGALKPDFTINASLFDPVSLPPLEELRQEVPAVNPDVLRLQAEWERARLRIDQERASVLPSVDIAYSHYQDAQYTDNRAGMNVRVPVFYRRRGEIDAAVADSARARETLEFRRYEIGQLFESAWQALQIARRRVEMFEGGIIKEAENALRIAQAAYRFGERPLIDVLDTQRILRGILMDSLQARFDLQAAAAEIDRLRAYYPREQGVE</sequence>